<keyword evidence="2 6" id="KW-1003">Cell membrane</keyword>
<comment type="caution">
    <text evidence="6">Lacks conserved residue(s) required for the propagation of feature annotation.</text>
</comment>
<evidence type="ECO:0000256" key="5">
    <source>
        <dbReference type="ARBA" id="ARBA00023136"/>
    </source>
</evidence>
<organism evidence="8 9">
    <name type="scientific">Pontibacillus litoralis JSM 072002</name>
    <dbReference type="NCBI Taxonomy" id="1385512"/>
    <lineage>
        <taxon>Bacteria</taxon>
        <taxon>Bacillati</taxon>
        <taxon>Bacillota</taxon>
        <taxon>Bacilli</taxon>
        <taxon>Bacillales</taxon>
        <taxon>Bacillaceae</taxon>
        <taxon>Pontibacillus</taxon>
    </lineage>
</organism>
<dbReference type="PANTHER" id="PTHR12677">
    <property type="entry name" value="GOLGI APPARATUS MEMBRANE PROTEIN TVP38-RELATED"/>
    <property type="match status" value="1"/>
</dbReference>
<dbReference type="eggNOG" id="COG0398">
    <property type="taxonomic scope" value="Bacteria"/>
</dbReference>
<dbReference type="InterPro" id="IPR032816">
    <property type="entry name" value="VTT_dom"/>
</dbReference>
<sequence>MQQIGALVINIIETSGLFAPLLFISFHLLRPLFLLPVAFICISGGILFGAVIGSIYSLIGVTLSSFLFYKVSKKTPQTVNKLITLKTKLFGKHSSLSAKQIAILRLVPFINFHLLSVCVMEMSVGLKEYMRNSFYTNIPLAIVYTSAGQWLSRLSPVLLVLLLLLLFPIFHLMRRKEFIIKWNDFFQAEGAK</sequence>
<dbReference type="RefSeq" id="WP_036831376.1">
    <property type="nucleotide sequence ID" value="NZ_AVPG01000001.1"/>
</dbReference>
<protein>
    <recommendedName>
        <fullName evidence="6">TVP38/TMEM64 family membrane protein</fullName>
    </recommendedName>
</protein>
<feature type="transmembrane region" description="Helical" evidence="6">
    <location>
        <begin position="154"/>
        <end position="173"/>
    </location>
</feature>
<comment type="subcellular location">
    <subcellularLocation>
        <location evidence="1 6">Cell membrane</location>
        <topology evidence="1 6">Multi-pass membrane protein</topology>
    </subcellularLocation>
</comment>
<feature type="transmembrane region" description="Helical" evidence="6">
    <location>
        <begin position="35"/>
        <end position="68"/>
    </location>
</feature>
<dbReference type="InterPro" id="IPR015414">
    <property type="entry name" value="TMEM64"/>
</dbReference>
<evidence type="ECO:0000313" key="9">
    <source>
        <dbReference type="Proteomes" id="UP000030401"/>
    </source>
</evidence>
<feature type="transmembrane region" description="Helical" evidence="6">
    <location>
        <begin position="7"/>
        <end position="29"/>
    </location>
</feature>
<dbReference type="AlphaFoldDB" id="A0A0A5GD95"/>
<keyword evidence="3 6" id="KW-0812">Transmembrane</keyword>
<dbReference type="PANTHER" id="PTHR12677:SF59">
    <property type="entry name" value="GOLGI APPARATUS MEMBRANE PROTEIN TVP38-RELATED"/>
    <property type="match status" value="1"/>
</dbReference>
<keyword evidence="4 6" id="KW-1133">Transmembrane helix</keyword>
<dbReference type="STRING" id="1385512.N784_01720"/>
<evidence type="ECO:0000256" key="4">
    <source>
        <dbReference type="ARBA" id="ARBA00022989"/>
    </source>
</evidence>
<evidence type="ECO:0000259" key="7">
    <source>
        <dbReference type="Pfam" id="PF09335"/>
    </source>
</evidence>
<dbReference type="EMBL" id="AVPG01000001">
    <property type="protein sequence ID" value="KGX89070.1"/>
    <property type="molecule type" value="Genomic_DNA"/>
</dbReference>
<comment type="similarity">
    <text evidence="6">Belongs to the TVP38/TMEM64 family.</text>
</comment>
<dbReference type="Proteomes" id="UP000030401">
    <property type="component" value="Unassembled WGS sequence"/>
</dbReference>
<proteinExistence type="inferred from homology"/>
<comment type="caution">
    <text evidence="8">The sequence shown here is derived from an EMBL/GenBank/DDBJ whole genome shotgun (WGS) entry which is preliminary data.</text>
</comment>
<evidence type="ECO:0000256" key="6">
    <source>
        <dbReference type="RuleBase" id="RU366058"/>
    </source>
</evidence>
<dbReference type="Pfam" id="PF09335">
    <property type="entry name" value="VTT_dom"/>
    <property type="match status" value="1"/>
</dbReference>
<evidence type="ECO:0000256" key="3">
    <source>
        <dbReference type="ARBA" id="ARBA00022692"/>
    </source>
</evidence>
<accession>A0A0A5GD95</accession>
<feature type="transmembrane region" description="Helical" evidence="6">
    <location>
        <begin position="102"/>
        <end position="124"/>
    </location>
</feature>
<gene>
    <name evidence="8" type="ORF">N784_01720</name>
</gene>
<reference evidence="8 9" key="1">
    <citation type="submission" date="2013-08" db="EMBL/GenBank/DDBJ databases">
        <authorList>
            <person name="Huang J."/>
            <person name="Wang G."/>
        </authorList>
    </citation>
    <scope>NUCLEOTIDE SEQUENCE [LARGE SCALE GENOMIC DNA]</scope>
    <source>
        <strain evidence="8 9">JSM 072002</strain>
    </source>
</reference>
<evidence type="ECO:0000256" key="2">
    <source>
        <dbReference type="ARBA" id="ARBA00022475"/>
    </source>
</evidence>
<dbReference type="OrthoDB" id="2451090at2"/>
<evidence type="ECO:0000313" key="8">
    <source>
        <dbReference type="EMBL" id="KGX89070.1"/>
    </source>
</evidence>
<dbReference type="GO" id="GO:0005886">
    <property type="term" value="C:plasma membrane"/>
    <property type="evidence" value="ECO:0007669"/>
    <property type="project" value="UniProtKB-SubCell"/>
</dbReference>
<name>A0A0A5GD95_9BACI</name>
<feature type="domain" description="VTT" evidence="7">
    <location>
        <begin position="36"/>
        <end position="149"/>
    </location>
</feature>
<evidence type="ECO:0000256" key="1">
    <source>
        <dbReference type="ARBA" id="ARBA00004651"/>
    </source>
</evidence>
<keyword evidence="5 6" id="KW-0472">Membrane</keyword>
<keyword evidence="9" id="KW-1185">Reference proteome</keyword>